<keyword evidence="2" id="KW-1185">Reference proteome</keyword>
<sequence length="237" mass="25493">LPIAYNYLKKRQLHTLAADVAEGTGADIPALFGLASLQRICVISVLEEGDGDLIFPGEAQCKVRGGQGAGVLWLETSIIGHLAIPFSEFLGAESTACQVPDAPEASCFSILSKADEAGAGQYQMTETRIVRFTQLVHANWSTGILLLDLASHIDPHADRDRKELANFKEDLVAQVDAAVGPSLRGPNSVAREDNYSDSGQSSVNLRVAYLMTESDQVVEDIDMDQARSFAAARFVGR</sequence>
<proteinExistence type="predicted"/>
<dbReference type="Proteomes" id="UP001189429">
    <property type="component" value="Unassembled WGS sequence"/>
</dbReference>
<reference evidence="1" key="1">
    <citation type="submission" date="2023-10" db="EMBL/GenBank/DDBJ databases">
        <authorList>
            <person name="Chen Y."/>
            <person name="Shah S."/>
            <person name="Dougan E. K."/>
            <person name="Thang M."/>
            <person name="Chan C."/>
        </authorList>
    </citation>
    <scope>NUCLEOTIDE SEQUENCE [LARGE SCALE GENOMIC DNA]</scope>
</reference>
<gene>
    <name evidence="1" type="ORF">PCOR1329_LOCUS38716</name>
</gene>
<comment type="caution">
    <text evidence="1">The sequence shown here is derived from an EMBL/GenBank/DDBJ whole genome shotgun (WGS) entry which is preliminary data.</text>
</comment>
<organism evidence="1 2">
    <name type="scientific">Prorocentrum cordatum</name>
    <dbReference type="NCBI Taxonomy" id="2364126"/>
    <lineage>
        <taxon>Eukaryota</taxon>
        <taxon>Sar</taxon>
        <taxon>Alveolata</taxon>
        <taxon>Dinophyceae</taxon>
        <taxon>Prorocentrales</taxon>
        <taxon>Prorocentraceae</taxon>
        <taxon>Prorocentrum</taxon>
    </lineage>
</organism>
<protein>
    <recommendedName>
        <fullName evidence="3">COP9 signalosome complex subunit 6</fullName>
    </recommendedName>
</protein>
<accession>A0ABN9TFQ2</accession>
<feature type="non-terminal residue" evidence="1">
    <location>
        <position position="1"/>
    </location>
</feature>
<feature type="non-terminal residue" evidence="1">
    <location>
        <position position="237"/>
    </location>
</feature>
<evidence type="ECO:0000313" key="2">
    <source>
        <dbReference type="Proteomes" id="UP001189429"/>
    </source>
</evidence>
<evidence type="ECO:0008006" key="3">
    <source>
        <dbReference type="Google" id="ProtNLM"/>
    </source>
</evidence>
<evidence type="ECO:0000313" key="1">
    <source>
        <dbReference type="EMBL" id="CAK0844655.1"/>
    </source>
</evidence>
<name>A0ABN9TFQ2_9DINO</name>
<dbReference type="EMBL" id="CAUYUJ010014683">
    <property type="protein sequence ID" value="CAK0844655.1"/>
    <property type="molecule type" value="Genomic_DNA"/>
</dbReference>